<sequence>MLVACGAAAGIAGAFNSPVAGIVFAIEILLPEFTIPAFIPLLLSAATAAVVARIFYTQQLFFLVTEGWQINALFYYVLLAGLIGLFSIYFTKANYAVKGLFYKIKHPYTKVVVGGLMLGFLVFLFPTLYGEGYITMKNLLRGDYLAVINNSIFQDYNTIPALVVLFTVVTIFMKSIATLITLGAGGNGGTFAPSLIMGGLIGFIFAYTVNLSGIAQLNVSNFIVAGMAAALGSIMHAPLTGIFLIAEITGGYILMVPLMITTAISYAINRSSQKHSIYTKVLADKGELLSHEDKDTTVLNQMKLKYLIEKTYPQLNMNDLISLKMNEIVQSHKNICAVTDDLDDFKGIIYMEELFSEMVNNPDKETLLATDLVQPAPITILENEDLKTVLKKMEQENAWLLPVVDEANRYRGFVSKTAIFNKYRALLMRQNDYMG</sequence>
<evidence type="ECO:0000256" key="10">
    <source>
        <dbReference type="PROSITE-ProRule" id="PRU00703"/>
    </source>
</evidence>
<evidence type="ECO:0000256" key="11">
    <source>
        <dbReference type="SAM" id="Phobius"/>
    </source>
</evidence>
<evidence type="ECO:0000256" key="3">
    <source>
        <dbReference type="ARBA" id="ARBA00022692"/>
    </source>
</evidence>
<dbReference type="PROSITE" id="PS51371">
    <property type="entry name" value="CBS"/>
    <property type="match status" value="1"/>
</dbReference>
<dbReference type="EMBL" id="BAABAK010000005">
    <property type="protein sequence ID" value="GAA3961901.1"/>
    <property type="molecule type" value="Genomic_DNA"/>
</dbReference>
<dbReference type="InterPro" id="IPR014743">
    <property type="entry name" value="Cl-channel_core"/>
</dbReference>
<comment type="caution">
    <text evidence="13">The sequence shown here is derived from an EMBL/GenBank/DDBJ whole genome shotgun (WGS) entry which is preliminary data.</text>
</comment>
<dbReference type="PANTHER" id="PTHR43427">
    <property type="entry name" value="CHLORIDE CHANNEL PROTEIN CLC-E"/>
    <property type="match status" value="1"/>
</dbReference>
<feature type="transmembrane region" description="Helical" evidence="11">
    <location>
        <begin position="222"/>
        <end position="245"/>
    </location>
</feature>
<evidence type="ECO:0000256" key="7">
    <source>
        <dbReference type="ARBA" id="ARBA00023173"/>
    </source>
</evidence>
<evidence type="ECO:0000256" key="4">
    <source>
        <dbReference type="ARBA" id="ARBA00022989"/>
    </source>
</evidence>
<dbReference type="InterPro" id="IPR000644">
    <property type="entry name" value="CBS_dom"/>
</dbReference>
<dbReference type="PANTHER" id="PTHR43427:SF6">
    <property type="entry name" value="CHLORIDE CHANNEL PROTEIN CLC-E"/>
    <property type="match status" value="1"/>
</dbReference>
<evidence type="ECO:0000256" key="6">
    <source>
        <dbReference type="ARBA" id="ARBA00023136"/>
    </source>
</evidence>
<feature type="transmembrane region" description="Helical" evidence="11">
    <location>
        <begin position="251"/>
        <end position="268"/>
    </location>
</feature>
<evidence type="ECO:0000313" key="13">
    <source>
        <dbReference type="EMBL" id="GAA3961901.1"/>
    </source>
</evidence>
<dbReference type="Pfam" id="PF00571">
    <property type="entry name" value="CBS"/>
    <property type="match status" value="1"/>
</dbReference>
<evidence type="ECO:0000256" key="5">
    <source>
        <dbReference type="ARBA" id="ARBA00023065"/>
    </source>
</evidence>
<evidence type="ECO:0000256" key="2">
    <source>
        <dbReference type="ARBA" id="ARBA00022448"/>
    </source>
</evidence>
<evidence type="ECO:0000259" key="12">
    <source>
        <dbReference type="PROSITE" id="PS51371"/>
    </source>
</evidence>
<keyword evidence="9" id="KW-0407">Ion channel</keyword>
<dbReference type="InterPro" id="IPR001807">
    <property type="entry name" value="ClC"/>
</dbReference>
<keyword evidence="14" id="KW-1185">Reference proteome</keyword>
<comment type="subcellular location">
    <subcellularLocation>
        <location evidence="1">Membrane</location>
        <topology evidence="1">Multi-pass membrane protein</topology>
    </subcellularLocation>
</comment>
<keyword evidence="8" id="KW-0868">Chloride</keyword>
<dbReference type="Gene3D" id="3.10.580.10">
    <property type="entry name" value="CBS-domain"/>
    <property type="match status" value="1"/>
</dbReference>
<keyword evidence="3 11" id="KW-0812">Transmembrane</keyword>
<evidence type="ECO:0000256" key="8">
    <source>
        <dbReference type="ARBA" id="ARBA00023214"/>
    </source>
</evidence>
<feature type="transmembrane region" description="Helical" evidence="11">
    <location>
        <begin position="35"/>
        <end position="56"/>
    </location>
</feature>
<dbReference type="Gene3D" id="1.10.3080.10">
    <property type="entry name" value="Clc chloride channel"/>
    <property type="match status" value="1"/>
</dbReference>
<evidence type="ECO:0000313" key="14">
    <source>
        <dbReference type="Proteomes" id="UP001501081"/>
    </source>
</evidence>
<feature type="transmembrane region" description="Helical" evidence="11">
    <location>
        <begin position="68"/>
        <end position="91"/>
    </location>
</feature>
<keyword evidence="4 11" id="KW-1133">Transmembrane helix</keyword>
<feature type="transmembrane region" description="Helical" evidence="11">
    <location>
        <begin position="191"/>
        <end position="210"/>
    </location>
</feature>
<keyword evidence="7" id="KW-0869">Chloride channel</keyword>
<dbReference type="RefSeq" id="WP_344765987.1">
    <property type="nucleotide sequence ID" value="NZ_BAABAK010000005.1"/>
</dbReference>
<feature type="transmembrane region" description="Helical" evidence="11">
    <location>
        <begin position="111"/>
        <end position="129"/>
    </location>
</feature>
<dbReference type="SUPFAM" id="SSF81340">
    <property type="entry name" value="Clc chloride channel"/>
    <property type="match status" value="1"/>
</dbReference>
<feature type="domain" description="CBS" evidence="12">
    <location>
        <begin position="373"/>
        <end position="433"/>
    </location>
</feature>
<gene>
    <name evidence="13" type="ORF">GCM10022246_13890</name>
</gene>
<keyword evidence="6 11" id="KW-0472">Membrane</keyword>
<dbReference type="Pfam" id="PF00654">
    <property type="entry name" value="Voltage_CLC"/>
    <property type="match status" value="1"/>
</dbReference>
<keyword evidence="5" id="KW-0406">Ion transport</keyword>
<accession>A0ABP7P9F5</accession>
<protein>
    <recommendedName>
        <fullName evidence="12">CBS domain-containing protein</fullName>
    </recommendedName>
</protein>
<keyword evidence="10" id="KW-0129">CBS domain</keyword>
<dbReference type="CDD" id="cd02205">
    <property type="entry name" value="CBS_pair_SF"/>
    <property type="match status" value="1"/>
</dbReference>
<dbReference type="SUPFAM" id="SSF54631">
    <property type="entry name" value="CBS-domain pair"/>
    <property type="match status" value="1"/>
</dbReference>
<organism evidence="13 14">
    <name type="scientific">Pedobacter ginsengiterrae</name>
    <dbReference type="NCBI Taxonomy" id="871696"/>
    <lineage>
        <taxon>Bacteria</taxon>
        <taxon>Pseudomonadati</taxon>
        <taxon>Bacteroidota</taxon>
        <taxon>Sphingobacteriia</taxon>
        <taxon>Sphingobacteriales</taxon>
        <taxon>Sphingobacteriaceae</taxon>
        <taxon>Pedobacter</taxon>
    </lineage>
</organism>
<dbReference type="PRINTS" id="PR00762">
    <property type="entry name" value="CLCHANNEL"/>
</dbReference>
<evidence type="ECO:0000256" key="1">
    <source>
        <dbReference type="ARBA" id="ARBA00004141"/>
    </source>
</evidence>
<feature type="transmembrane region" description="Helical" evidence="11">
    <location>
        <begin position="161"/>
        <end position="185"/>
    </location>
</feature>
<dbReference type="CDD" id="cd00400">
    <property type="entry name" value="Voltage_gated_ClC"/>
    <property type="match status" value="1"/>
</dbReference>
<dbReference type="InterPro" id="IPR046342">
    <property type="entry name" value="CBS_dom_sf"/>
</dbReference>
<dbReference type="Proteomes" id="UP001501081">
    <property type="component" value="Unassembled WGS sequence"/>
</dbReference>
<evidence type="ECO:0000256" key="9">
    <source>
        <dbReference type="ARBA" id="ARBA00023303"/>
    </source>
</evidence>
<keyword evidence="2" id="KW-0813">Transport</keyword>
<reference evidence="14" key="1">
    <citation type="journal article" date="2019" name="Int. J. Syst. Evol. Microbiol.">
        <title>The Global Catalogue of Microorganisms (GCM) 10K type strain sequencing project: providing services to taxonomists for standard genome sequencing and annotation.</title>
        <authorList>
            <consortium name="The Broad Institute Genomics Platform"/>
            <consortium name="The Broad Institute Genome Sequencing Center for Infectious Disease"/>
            <person name="Wu L."/>
            <person name="Ma J."/>
        </authorList>
    </citation>
    <scope>NUCLEOTIDE SEQUENCE [LARGE SCALE GENOMIC DNA]</scope>
    <source>
        <strain evidence="14">JCM 17338</strain>
    </source>
</reference>
<proteinExistence type="predicted"/>
<dbReference type="InterPro" id="IPR050368">
    <property type="entry name" value="ClC-type_chloride_channel"/>
</dbReference>
<name>A0ABP7P9F5_9SPHI</name>